<gene>
    <name evidence="2" type="ORF">GCM10009627_18260</name>
</gene>
<proteinExistence type="predicted"/>
<feature type="transmembrane region" description="Helical" evidence="1">
    <location>
        <begin position="47"/>
        <end position="67"/>
    </location>
</feature>
<evidence type="ECO:0000313" key="2">
    <source>
        <dbReference type="EMBL" id="GAA1493480.1"/>
    </source>
</evidence>
<feature type="transmembrane region" description="Helical" evidence="1">
    <location>
        <begin position="136"/>
        <end position="155"/>
    </location>
</feature>
<sequence>MIWWVTVLRLRWVVASALVSVGLAAVSPTFALPVPSLSGANPFAGVRSFALLAVLLTILTWSATALGTRPASLVSVRRVATPAALPAVALLTVTFGAGVLQIVDPDAATPAWLLVRDTLGLSALSVLLLRWTGFRYAGVVPTVALFVSAVFGRDTTAATERATWWAWPVADSTSLEYWCAPVVLGVVALLVMVVRSPAPITALVRQTTVPARSGQ</sequence>
<evidence type="ECO:0000256" key="1">
    <source>
        <dbReference type="SAM" id="Phobius"/>
    </source>
</evidence>
<accession>A0ABP4K842</accession>
<comment type="caution">
    <text evidence="2">The sequence shown here is derived from an EMBL/GenBank/DDBJ whole genome shotgun (WGS) entry which is preliminary data.</text>
</comment>
<dbReference type="Proteomes" id="UP001501742">
    <property type="component" value="Unassembled WGS sequence"/>
</dbReference>
<feature type="transmembrane region" description="Helical" evidence="1">
    <location>
        <begin position="175"/>
        <end position="194"/>
    </location>
</feature>
<name>A0ABP4K842_9MICO</name>
<keyword evidence="3" id="KW-1185">Reference proteome</keyword>
<keyword evidence="1" id="KW-0472">Membrane</keyword>
<keyword evidence="1" id="KW-0812">Transmembrane</keyword>
<organism evidence="2 3">
    <name type="scientific">Curtobacterium herbarum</name>
    <dbReference type="NCBI Taxonomy" id="150122"/>
    <lineage>
        <taxon>Bacteria</taxon>
        <taxon>Bacillati</taxon>
        <taxon>Actinomycetota</taxon>
        <taxon>Actinomycetes</taxon>
        <taxon>Micrococcales</taxon>
        <taxon>Microbacteriaceae</taxon>
        <taxon>Curtobacterium</taxon>
    </lineage>
</organism>
<feature type="transmembrane region" description="Helical" evidence="1">
    <location>
        <begin position="79"/>
        <end position="103"/>
    </location>
</feature>
<dbReference type="RefSeq" id="WP_259557044.1">
    <property type="nucleotide sequence ID" value="NZ_BAAAJX010000006.1"/>
</dbReference>
<reference evidence="3" key="1">
    <citation type="journal article" date="2019" name="Int. J. Syst. Evol. Microbiol.">
        <title>The Global Catalogue of Microorganisms (GCM) 10K type strain sequencing project: providing services to taxonomists for standard genome sequencing and annotation.</title>
        <authorList>
            <consortium name="The Broad Institute Genomics Platform"/>
            <consortium name="The Broad Institute Genome Sequencing Center for Infectious Disease"/>
            <person name="Wu L."/>
            <person name="Ma J."/>
        </authorList>
    </citation>
    <scope>NUCLEOTIDE SEQUENCE [LARGE SCALE GENOMIC DNA]</scope>
    <source>
        <strain evidence="3">JCM 12140</strain>
    </source>
</reference>
<evidence type="ECO:0008006" key="4">
    <source>
        <dbReference type="Google" id="ProtNLM"/>
    </source>
</evidence>
<keyword evidence="1" id="KW-1133">Transmembrane helix</keyword>
<evidence type="ECO:0000313" key="3">
    <source>
        <dbReference type="Proteomes" id="UP001501742"/>
    </source>
</evidence>
<dbReference type="EMBL" id="BAAAJX010000006">
    <property type="protein sequence ID" value="GAA1493480.1"/>
    <property type="molecule type" value="Genomic_DNA"/>
</dbReference>
<protein>
    <recommendedName>
        <fullName evidence="4">Integral membrane protein</fullName>
    </recommendedName>
</protein>